<dbReference type="Proteomes" id="UP001595683">
    <property type="component" value="Unassembled WGS sequence"/>
</dbReference>
<reference evidence="13" key="1">
    <citation type="journal article" date="2019" name="Int. J. Syst. Evol. Microbiol.">
        <title>The Global Catalogue of Microorganisms (GCM) 10K type strain sequencing project: providing services to taxonomists for standard genome sequencing and annotation.</title>
        <authorList>
            <consortium name="The Broad Institute Genomics Platform"/>
            <consortium name="The Broad Institute Genome Sequencing Center for Infectious Disease"/>
            <person name="Wu L."/>
            <person name="Ma J."/>
        </authorList>
    </citation>
    <scope>NUCLEOTIDE SEQUENCE [LARGE SCALE GENOMIC DNA]</scope>
    <source>
        <strain evidence="13">KCTC 42224</strain>
    </source>
</reference>
<gene>
    <name evidence="11 12" type="primary">kdpC</name>
    <name evidence="12" type="ORF">ACFOOT_07440</name>
</gene>
<evidence type="ECO:0000256" key="10">
    <source>
        <dbReference type="ARBA" id="ARBA00023136"/>
    </source>
</evidence>
<evidence type="ECO:0000256" key="8">
    <source>
        <dbReference type="ARBA" id="ARBA00022989"/>
    </source>
</evidence>
<keyword evidence="5 11" id="KW-0547">Nucleotide-binding</keyword>
<dbReference type="EMBL" id="JBHRYE010000011">
    <property type="protein sequence ID" value="MFC3671252.1"/>
    <property type="molecule type" value="Genomic_DNA"/>
</dbReference>
<comment type="similarity">
    <text evidence="11">Belongs to the KdpC family.</text>
</comment>
<evidence type="ECO:0000256" key="2">
    <source>
        <dbReference type="ARBA" id="ARBA00022475"/>
    </source>
</evidence>
<dbReference type="HAMAP" id="MF_00276">
    <property type="entry name" value="KdpC"/>
    <property type="match status" value="1"/>
</dbReference>
<name>A0ABV7V285_9SPHN</name>
<evidence type="ECO:0000313" key="13">
    <source>
        <dbReference type="Proteomes" id="UP001595683"/>
    </source>
</evidence>
<keyword evidence="3 11" id="KW-0633">Potassium transport</keyword>
<evidence type="ECO:0000256" key="4">
    <source>
        <dbReference type="ARBA" id="ARBA00022692"/>
    </source>
</evidence>
<sequence length="203" mass="20734">MTSAINRELVAALRPSLVMTGLFAGLLGLAYPAAITGIAQVAFPWAANGSLVTEHGQVIGSDLIGQGFASPRYFHGRPSAAGSAGYDASASAGSNLAPSSQALHDRVAGAVKDIAATSPGSPVPPDLVTTSASGLDPHISPEAAFFQVDRVAAARGLPRETVRALVTAQVEQPLLGLLGEPRVNVLRLNRALDEATVSRAQGH</sequence>
<dbReference type="PANTHER" id="PTHR30042">
    <property type="entry name" value="POTASSIUM-TRANSPORTING ATPASE C CHAIN"/>
    <property type="match status" value="1"/>
</dbReference>
<dbReference type="PIRSF" id="PIRSF001296">
    <property type="entry name" value="K_ATPase_KdpC"/>
    <property type="match status" value="1"/>
</dbReference>
<comment type="subcellular location">
    <subcellularLocation>
        <location evidence="11">Cell membrane</location>
        <topology evidence="11">Single-pass membrane protein</topology>
    </subcellularLocation>
</comment>
<comment type="subunit">
    <text evidence="11">The system is composed of three essential subunits: KdpA, KdpB and KdpC.</text>
</comment>
<evidence type="ECO:0000256" key="11">
    <source>
        <dbReference type="HAMAP-Rule" id="MF_00276"/>
    </source>
</evidence>
<keyword evidence="8 11" id="KW-1133">Transmembrane helix</keyword>
<organism evidence="12 13">
    <name type="scientific">Novosphingobium pokkalii</name>
    <dbReference type="NCBI Taxonomy" id="1770194"/>
    <lineage>
        <taxon>Bacteria</taxon>
        <taxon>Pseudomonadati</taxon>
        <taxon>Pseudomonadota</taxon>
        <taxon>Alphaproteobacteria</taxon>
        <taxon>Sphingomonadales</taxon>
        <taxon>Sphingomonadaceae</taxon>
        <taxon>Novosphingobium</taxon>
    </lineage>
</organism>
<protein>
    <recommendedName>
        <fullName evidence="11">Potassium-transporting ATPase KdpC subunit</fullName>
    </recommendedName>
    <alternativeName>
        <fullName evidence="11">ATP phosphohydrolase [potassium-transporting] C chain</fullName>
    </alternativeName>
    <alternativeName>
        <fullName evidence="11">Potassium-binding and translocating subunit C</fullName>
    </alternativeName>
    <alternativeName>
        <fullName evidence="11">Potassium-translocating ATPase C chain</fullName>
    </alternativeName>
</protein>
<evidence type="ECO:0000256" key="6">
    <source>
        <dbReference type="ARBA" id="ARBA00022840"/>
    </source>
</evidence>
<evidence type="ECO:0000313" key="12">
    <source>
        <dbReference type="EMBL" id="MFC3671252.1"/>
    </source>
</evidence>
<dbReference type="InterPro" id="IPR003820">
    <property type="entry name" value="KdpC"/>
</dbReference>
<keyword evidence="4 11" id="KW-0812">Transmembrane</keyword>
<keyword evidence="7 11" id="KW-0630">Potassium</keyword>
<dbReference type="NCBIfam" id="TIGR00681">
    <property type="entry name" value="kdpC"/>
    <property type="match status" value="1"/>
</dbReference>
<evidence type="ECO:0000256" key="1">
    <source>
        <dbReference type="ARBA" id="ARBA00022448"/>
    </source>
</evidence>
<dbReference type="PANTHER" id="PTHR30042:SF2">
    <property type="entry name" value="POTASSIUM-TRANSPORTING ATPASE KDPC SUBUNIT"/>
    <property type="match status" value="1"/>
</dbReference>
<dbReference type="Pfam" id="PF02669">
    <property type="entry name" value="KdpC"/>
    <property type="match status" value="1"/>
</dbReference>
<dbReference type="NCBIfam" id="NF001454">
    <property type="entry name" value="PRK00315.1"/>
    <property type="match status" value="1"/>
</dbReference>
<proteinExistence type="inferred from homology"/>
<accession>A0ABV7V285</accession>
<keyword evidence="10 11" id="KW-0472">Membrane</keyword>
<dbReference type="RefSeq" id="WP_229815015.1">
    <property type="nucleotide sequence ID" value="NZ_BMZP01000001.1"/>
</dbReference>
<comment type="function">
    <text evidence="11">Part of the high-affinity ATP-driven potassium transport (or Kdp) system, which catalyzes the hydrolysis of ATP coupled with the electrogenic transport of potassium into the cytoplasm. This subunit acts as a catalytic chaperone that increases the ATP-binding affinity of the ATP-hydrolyzing subunit KdpB by the formation of a transient KdpB/KdpC/ATP ternary complex.</text>
</comment>
<keyword evidence="13" id="KW-1185">Reference proteome</keyword>
<evidence type="ECO:0000256" key="7">
    <source>
        <dbReference type="ARBA" id="ARBA00022958"/>
    </source>
</evidence>
<keyword evidence="2 11" id="KW-1003">Cell membrane</keyword>
<evidence type="ECO:0000256" key="5">
    <source>
        <dbReference type="ARBA" id="ARBA00022741"/>
    </source>
</evidence>
<comment type="caution">
    <text evidence="12">The sequence shown here is derived from an EMBL/GenBank/DDBJ whole genome shotgun (WGS) entry which is preliminary data.</text>
</comment>
<keyword evidence="9 11" id="KW-0406">Ion transport</keyword>
<keyword evidence="6 11" id="KW-0067">ATP-binding</keyword>
<evidence type="ECO:0000256" key="9">
    <source>
        <dbReference type="ARBA" id="ARBA00023065"/>
    </source>
</evidence>
<keyword evidence="1 11" id="KW-0813">Transport</keyword>
<evidence type="ECO:0000256" key="3">
    <source>
        <dbReference type="ARBA" id="ARBA00022538"/>
    </source>
</evidence>